<evidence type="ECO:0000256" key="3">
    <source>
        <dbReference type="PROSITE-ProRule" id="PRU00284"/>
    </source>
</evidence>
<dbReference type="Pfam" id="PF00015">
    <property type="entry name" value="MCPsignal"/>
    <property type="match status" value="1"/>
</dbReference>
<name>A4J567_DESRM</name>
<sequence>MANCWDYLNCPEDRKLACPAFTQSQGINCWKVPGTLCTGEVQGTVAEKIPFCRKCDFFEAKISNNAFPIKRKLFTGFGLLITLLLLVGGLSYNNMHKIMTNYDQLIDQRVLVINQTNESLILLQKSALDLRNYLITGDMDYLEQHNSKMSETNASLAKLRSILKTQKGKEFYNQYNRQVSIYKAYAGNLINIRQATSQDQIINGDAKEFNTLKSIQMQTLADKGTIGNTVTAGQNLIAYVNSLVTIEHNRVKEAVKDLITLITVIIIFSLLSSLIVAYYASNIIAKPIVLLEQSVAKIAEGDLTGEEINIKNRDEVGKLGTAFNQMSIALKDLVLHISEKAGTVSAASQELTSSTQQCSASANEAATTLTELAATVEKVTQNTAMVHTASEMANQSADHGHQELNQIEHQMQSIKDSTEKVAGVINELNHTSGRITQIVEMITQIAEQTNLLALNAAIEAARAGEQGRGFAVVAEEVRKLAEESATAAKEIKDLIFSIQTESSNAVNTMATEMDEVDKGTKIVKQVASSFQKILSSIQELNSQIQDVASSTHQISSGVQNIAGSAEEQTAIMEELAASSETLSNMAEELRETAARFKV</sequence>
<feature type="domain" description="HAMP" evidence="6">
    <location>
        <begin position="282"/>
        <end position="335"/>
    </location>
</feature>
<keyword evidence="1 3" id="KW-0807">Transducer</keyword>
<accession>A4J567</accession>
<dbReference type="NCBIfam" id="NF045718">
    <property type="entry name" value="two_CW_domain"/>
    <property type="match status" value="1"/>
</dbReference>
<dbReference type="FunFam" id="1.10.287.950:FF:000001">
    <property type="entry name" value="Methyl-accepting chemotaxis sensory transducer"/>
    <property type="match status" value="1"/>
</dbReference>
<dbReference type="EMBL" id="CP000612">
    <property type="protein sequence ID" value="ABO50220.1"/>
    <property type="molecule type" value="Genomic_DNA"/>
</dbReference>
<evidence type="ECO:0000313" key="8">
    <source>
        <dbReference type="Proteomes" id="UP000001556"/>
    </source>
</evidence>
<dbReference type="InterPro" id="IPR003660">
    <property type="entry name" value="HAMP_dom"/>
</dbReference>
<dbReference type="RefSeq" id="WP_011878035.1">
    <property type="nucleotide sequence ID" value="NC_009253.1"/>
</dbReference>
<dbReference type="Proteomes" id="UP000001556">
    <property type="component" value="Chromosome"/>
</dbReference>
<dbReference type="PROSITE" id="PS50885">
    <property type="entry name" value="HAMP"/>
    <property type="match status" value="1"/>
</dbReference>
<dbReference type="CDD" id="cd11386">
    <property type="entry name" value="MCP_signal"/>
    <property type="match status" value="1"/>
</dbReference>
<dbReference type="InterPro" id="IPR004090">
    <property type="entry name" value="Chemotax_Me-accpt_rcpt"/>
</dbReference>
<dbReference type="SMART" id="SM00283">
    <property type="entry name" value="MA"/>
    <property type="match status" value="1"/>
</dbReference>
<dbReference type="PRINTS" id="PR00260">
    <property type="entry name" value="CHEMTRNSDUCR"/>
</dbReference>
<keyword evidence="4" id="KW-0812">Transmembrane</keyword>
<dbReference type="InterPro" id="IPR004089">
    <property type="entry name" value="MCPsignal_dom"/>
</dbReference>
<dbReference type="HOGENOM" id="CLU_000445_107_27_9"/>
<dbReference type="PANTHER" id="PTHR32089:SF112">
    <property type="entry name" value="LYSOZYME-LIKE PROTEIN-RELATED"/>
    <property type="match status" value="1"/>
</dbReference>
<dbReference type="GO" id="GO:0006935">
    <property type="term" value="P:chemotaxis"/>
    <property type="evidence" value="ECO:0007669"/>
    <property type="project" value="InterPro"/>
</dbReference>
<dbReference type="KEGG" id="drm:Dred_1693"/>
<proteinExistence type="inferred from homology"/>
<evidence type="ECO:0000256" key="4">
    <source>
        <dbReference type="SAM" id="Phobius"/>
    </source>
</evidence>
<keyword evidence="8" id="KW-1185">Reference proteome</keyword>
<dbReference type="Gene3D" id="1.10.287.950">
    <property type="entry name" value="Methyl-accepting chemotaxis protein"/>
    <property type="match status" value="1"/>
</dbReference>
<dbReference type="OrthoDB" id="5392220at2"/>
<feature type="transmembrane region" description="Helical" evidence="4">
    <location>
        <begin position="73"/>
        <end position="92"/>
    </location>
</feature>
<dbReference type="SMART" id="SM00304">
    <property type="entry name" value="HAMP"/>
    <property type="match status" value="2"/>
</dbReference>
<dbReference type="PROSITE" id="PS50111">
    <property type="entry name" value="CHEMOTAXIS_TRANSDUC_2"/>
    <property type="match status" value="1"/>
</dbReference>
<dbReference type="PANTHER" id="PTHR32089">
    <property type="entry name" value="METHYL-ACCEPTING CHEMOTAXIS PROTEIN MCPB"/>
    <property type="match status" value="1"/>
</dbReference>
<evidence type="ECO:0000259" key="6">
    <source>
        <dbReference type="PROSITE" id="PS50885"/>
    </source>
</evidence>
<evidence type="ECO:0000256" key="2">
    <source>
        <dbReference type="ARBA" id="ARBA00029447"/>
    </source>
</evidence>
<comment type="similarity">
    <text evidence="2">Belongs to the methyl-accepting chemotaxis (MCP) protein family.</text>
</comment>
<dbReference type="Pfam" id="PF12729">
    <property type="entry name" value="4HB_MCP_1"/>
    <property type="match status" value="1"/>
</dbReference>
<dbReference type="AlphaFoldDB" id="A4J567"/>
<feature type="transmembrane region" description="Helical" evidence="4">
    <location>
        <begin position="258"/>
        <end position="280"/>
    </location>
</feature>
<dbReference type="InterPro" id="IPR024478">
    <property type="entry name" value="HlyB_4HB_MCP"/>
</dbReference>
<dbReference type="eggNOG" id="COG0840">
    <property type="taxonomic scope" value="Bacteria"/>
</dbReference>
<evidence type="ECO:0000256" key="1">
    <source>
        <dbReference type="ARBA" id="ARBA00023224"/>
    </source>
</evidence>
<dbReference type="GO" id="GO:0016020">
    <property type="term" value="C:membrane"/>
    <property type="evidence" value="ECO:0007669"/>
    <property type="project" value="InterPro"/>
</dbReference>
<keyword evidence="4" id="KW-0472">Membrane</keyword>
<dbReference type="STRING" id="349161.Dred_1693"/>
<dbReference type="SUPFAM" id="SSF58104">
    <property type="entry name" value="Methyl-accepting chemotaxis protein (MCP) signaling domain"/>
    <property type="match status" value="1"/>
</dbReference>
<dbReference type="GO" id="GO:0007165">
    <property type="term" value="P:signal transduction"/>
    <property type="evidence" value="ECO:0007669"/>
    <property type="project" value="UniProtKB-KW"/>
</dbReference>
<protein>
    <submittedName>
        <fullName evidence="7">Methyl-accepting chemotaxis sensory transducer</fullName>
    </submittedName>
</protein>
<organism evidence="7 8">
    <name type="scientific">Desulforamulus reducens (strain ATCC BAA-1160 / DSM 100696 / MI-1)</name>
    <name type="common">Desulfotomaculum reducens</name>
    <dbReference type="NCBI Taxonomy" id="349161"/>
    <lineage>
        <taxon>Bacteria</taxon>
        <taxon>Bacillati</taxon>
        <taxon>Bacillota</taxon>
        <taxon>Clostridia</taxon>
        <taxon>Eubacteriales</taxon>
        <taxon>Peptococcaceae</taxon>
        <taxon>Desulforamulus</taxon>
    </lineage>
</organism>
<evidence type="ECO:0000259" key="5">
    <source>
        <dbReference type="PROSITE" id="PS50111"/>
    </source>
</evidence>
<dbReference type="CDD" id="cd06225">
    <property type="entry name" value="HAMP"/>
    <property type="match status" value="1"/>
</dbReference>
<reference evidence="7 8" key="1">
    <citation type="submission" date="2007-03" db="EMBL/GenBank/DDBJ databases">
        <title>Complete sequence of Desulfotomaculum reducens MI-1.</title>
        <authorList>
            <consortium name="US DOE Joint Genome Institute"/>
            <person name="Copeland A."/>
            <person name="Lucas S."/>
            <person name="Lapidus A."/>
            <person name="Barry K."/>
            <person name="Detter J.C."/>
            <person name="Glavina del Rio T."/>
            <person name="Hammon N."/>
            <person name="Israni S."/>
            <person name="Dalin E."/>
            <person name="Tice H."/>
            <person name="Pitluck S."/>
            <person name="Sims D."/>
            <person name="Brettin T."/>
            <person name="Bruce D."/>
            <person name="Han C."/>
            <person name="Tapia R."/>
            <person name="Schmutz J."/>
            <person name="Larimer F."/>
            <person name="Land M."/>
            <person name="Hauser L."/>
            <person name="Kyrpides N."/>
            <person name="Kim E."/>
            <person name="Tebo B.M."/>
            <person name="Richardson P."/>
        </authorList>
    </citation>
    <scope>NUCLEOTIDE SEQUENCE [LARGE SCALE GENOMIC DNA]</scope>
    <source>
        <strain evidence="7 8">MI-1</strain>
    </source>
</reference>
<gene>
    <name evidence="7" type="ordered locus">Dred_1693</name>
</gene>
<dbReference type="Pfam" id="PF00672">
    <property type="entry name" value="HAMP"/>
    <property type="match status" value="1"/>
</dbReference>
<evidence type="ECO:0000313" key="7">
    <source>
        <dbReference type="EMBL" id="ABO50220.1"/>
    </source>
</evidence>
<feature type="domain" description="Methyl-accepting transducer" evidence="5">
    <location>
        <begin position="333"/>
        <end position="583"/>
    </location>
</feature>
<dbReference type="InterPro" id="IPR054687">
    <property type="entry name" value="Two-CW_dom"/>
</dbReference>
<dbReference type="GO" id="GO:0004888">
    <property type="term" value="F:transmembrane signaling receptor activity"/>
    <property type="evidence" value="ECO:0007669"/>
    <property type="project" value="InterPro"/>
</dbReference>
<keyword evidence="4" id="KW-1133">Transmembrane helix</keyword>